<comment type="caution">
    <text evidence="1">The sequence shown here is derived from an EMBL/GenBank/DDBJ whole genome shotgun (WGS) entry which is preliminary data.</text>
</comment>
<dbReference type="EMBL" id="JAGTJQ010000012">
    <property type="protein sequence ID" value="KAH7016283.1"/>
    <property type="molecule type" value="Genomic_DNA"/>
</dbReference>
<sequence length="104" mass="11194">MTNLTAQVCDDAAYRRRMPYRVPCSVGKQHGPGAPPRLAEPRPFMHDGRLYCGTSSDAGVVSLQHEHGHPEVCGSDKAPLALIGLTLAGVCLFRFVPVCGAHRL</sequence>
<gene>
    <name evidence="1" type="ORF">B0I36DRAFT_44447</name>
</gene>
<dbReference type="AlphaFoldDB" id="A0A9P9BJ23"/>
<dbReference type="RefSeq" id="XP_046005907.1">
    <property type="nucleotide sequence ID" value="XM_046162904.1"/>
</dbReference>
<reference evidence="1" key="1">
    <citation type="journal article" date="2021" name="Nat. Commun.">
        <title>Genetic determinants of endophytism in the Arabidopsis root mycobiome.</title>
        <authorList>
            <person name="Mesny F."/>
            <person name="Miyauchi S."/>
            <person name="Thiergart T."/>
            <person name="Pickel B."/>
            <person name="Atanasova L."/>
            <person name="Karlsson M."/>
            <person name="Huettel B."/>
            <person name="Barry K.W."/>
            <person name="Haridas S."/>
            <person name="Chen C."/>
            <person name="Bauer D."/>
            <person name="Andreopoulos W."/>
            <person name="Pangilinan J."/>
            <person name="LaButti K."/>
            <person name="Riley R."/>
            <person name="Lipzen A."/>
            <person name="Clum A."/>
            <person name="Drula E."/>
            <person name="Henrissat B."/>
            <person name="Kohler A."/>
            <person name="Grigoriev I.V."/>
            <person name="Martin F.M."/>
            <person name="Hacquard S."/>
        </authorList>
    </citation>
    <scope>NUCLEOTIDE SEQUENCE</scope>
    <source>
        <strain evidence="1">MPI-CAGE-CH-0230</strain>
    </source>
</reference>
<accession>A0A9P9BJ23</accession>
<name>A0A9P9BJ23_9PEZI</name>
<organism evidence="1 2">
    <name type="scientific">Microdochium trichocladiopsis</name>
    <dbReference type="NCBI Taxonomy" id="1682393"/>
    <lineage>
        <taxon>Eukaryota</taxon>
        <taxon>Fungi</taxon>
        <taxon>Dikarya</taxon>
        <taxon>Ascomycota</taxon>
        <taxon>Pezizomycotina</taxon>
        <taxon>Sordariomycetes</taxon>
        <taxon>Xylariomycetidae</taxon>
        <taxon>Xylariales</taxon>
        <taxon>Microdochiaceae</taxon>
        <taxon>Microdochium</taxon>
    </lineage>
</organism>
<protein>
    <submittedName>
        <fullName evidence="1">Uncharacterized protein</fullName>
    </submittedName>
</protein>
<keyword evidence="2" id="KW-1185">Reference proteome</keyword>
<proteinExistence type="predicted"/>
<evidence type="ECO:0000313" key="2">
    <source>
        <dbReference type="Proteomes" id="UP000756346"/>
    </source>
</evidence>
<dbReference type="GeneID" id="70192450"/>
<dbReference type="Proteomes" id="UP000756346">
    <property type="component" value="Unassembled WGS sequence"/>
</dbReference>
<evidence type="ECO:0000313" key="1">
    <source>
        <dbReference type="EMBL" id="KAH7016283.1"/>
    </source>
</evidence>